<dbReference type="RefSeq" id="XP_015269530.1">
    <property type="nucleotide sequence ID" value="XM_015414044.1"/>
</dbReference>
<dbReference type="InterPro" id="IPR019821">
    <property type="entry name" value="Kinesin_motor_CS"/>
</dbReference>
<name>A0ABM1K743_GEKJA</name>
<evidence type="ECO:0000256" key="1">
    <source>
        <dbReference type="ARBA" id="ARBA00004245"/>
    </source>
</evidence>
<evidence type="ECO:0000256" key="6">
    <source>
        <dbReference type="RuleBase" id="RU000394"/>
    </source>
</evidence>
<dbReference type="InterPro" id="IPR036961">
    <property type="entry name" value="Kinesin_motor_dom_sf"/>
</dbReference>
<sequence length="896" mass="100240">GPTASHTEPPKRTKKPLHKDLWTELTELDSSSDSEGGGSTEEEEDAEGLGLLGDACTPLTEFRALKEEAAAKLCLAEKGSPGGKVPESPLASVMSHLLSFLEHYAQLQQLQEKAGEYRSRLRKEESRRRKQLRGLKRAYRQRVKDKLSLIESLEGIISEQQGLLEKTHEGVKLPSACLLYPVAPAGVHQLVESISALQGERSRLAEEVASLRQQAEDREKEKQRLAGGFCRQIQDLKQQIQEREEELERLRLGTGVTDSEKRIHNLTVENEGLKQSLAVTQGLLQQLVATSAQPPAPMAKENEDLRTRVRQLEATLQQKVEELMCLEVQMDRLQWRKEEEVRHLDERLRGLQLSLEAHKNQPPEVQYITKTVEVDSPLTLQGLAEAEERNRTLMAQLSSQVERCQQLTEQLQSSDEAAAGLRHKISDYEAEIAGLRQDLQREINQLEARKEEAVREAAQCSEEHLQHLRGQLVGMRQHLDMLQPLLRGMKSDYHSLRGQVRNFADCYDAALSEARQQMCSALDEASQANRLLQGRYQREALLRKKCQDQLLELKGNIRVLCRLKPLTSADQQEGETSATVDADPADNGCVTASYKGKERSFKLDKVFLPQATQEEVFQEIEPLVVSCLNGYNVCIFAYGQTGSGKTYTMEGVPGNPGINQRALQALYREMEAKEEAWKYTVSLSMVEIYNEAIRDLLAKDPQEKLDVKLNPDGSGQLHVPGLTCVEVGSFREIKKMLSLGKRNRVTSSTHMNERSSRSHVLLTVTFTSTELTSGTKVTGKLNLVDLAGSERVWKSGAQGERLKEAQSINKSLLALGEVIQALRAKQAHVPFRNSKLTYLLQDSLGKGSKTVMLVQISPLQKNVGESICSLKFAQRVCKVELGPASRRIDSSAQRDA</sequence>
<gene>
    <name evidence="11" type="primary">LOC107112845</name>
</gene>
<feature type="binding site" evidence="5">
    <location>
        <begin position="639"/>
        <end position="646"/>
    </location>
    <ligand>
        <name>ATP</name>
        <dbReference type="ChEBI" id="CHEBI:30616"/>
    </ligand>
</feature>
<evidence type="ECO:0000256" key="2">
    <source>
        <dbReference type="ARBA" id="ARBA00022741"/>
    </source>
</evidence>
<reference evidence="11" key="1">
    <citation type="submission" date="2025-08" db="UniProtKB">
        <authorList>
            <consortium name="RefSeq"/>
        </authorList>
    </citation>
    <scope>IDENTIFICATION</scope>
</reference>
<keyword evidence="4" id="KW-0206">Cytoskeleton</keyword>
<organism evidence="10 11">
    <name type="scientific">Gekko japonicus</name>
    <name type="common">Schlegel's Japanese gecko</name>
    <dbReference type="NCBI Taxonomy" id="146911"/>
    <lineage>
        <taxon>Eukaryota</taxon>
        <taxon>Metazoa</taxon>
        <taxon>Chordata</taxon>
        <taxon>Craniata</taxon>
        <taxon>Vertebrata</taxon>
        <taxon>Euteleostomi</taxon>
        <taxon>Lepidosauria</taxon>
        <taxon>Squamata</taxon>
        <taxon>Bifurcata</taxon>
        <taxon>Gekkota</taxon>
        <taxon>Gekkonidae</taxon>
        <taxon>Gekkoninae</taxon>
        <taxon>Gekko</taxon>
    </lineage>
</organism>
<evidence type="ECO:0000259" key="9">
    <source>
        <dbReference type="PROSITE" id="PS50067"/>
    </source>
</evidence>
<dbReference type="PROSITE" id="PS50067">
    <property type="entry name" value="KINESIN_MOTOR_2"/>
    <property type="match status" value="1"/>
</dbReference>
<keyword evidence="6" id="KW-0493">Microtubule</keyword>
<keyword evidence="7" id="KW-0175">Coiled coil</keyword>
<dbReference type="InterPro" id="IPR001752">
    <property type="entry name" value="Kinesin_motor_dom"/>
</dbReference>
<dbReference type="SMART" id="SM00129">
    <property type="entry name" value="KISc"/>
    <property type="match status" value="1"/>
</dbReference>
<dbReference type="PANTHER" id="PTHR47972:SF43">
    <property type="entry name" value="KINESIN-LIKE PROTEIN"/>
    <property type="match status" value="1"/>
</dbReference>
<keyword evidence="5 6" id="KW-0505">Motor protein</keyword>
<feature type="non-terminal residue" evidence="11">
    <location>
        <position position="1"/>
    </location>
</feature>
<feature type="coiled-coil region" evidence="7">
    <location>
        <begin position="302"/>
        <end position="463"/>
    </location>
</feature>
<dbReference type="PRINTS" id="PR00380">
    <property type="entry name" value="KINESINHEAVY"/>
</dbReference>
<evidence type="ECO:0000256" key="8">
    <source>
        <dbReference type="SAM" id="MobiDB-lite"/>
    </source>
</evidence>
<protein>
    <recommendedName>
        <fullName evidence="6">Kinesin-like protein</fullName>
    </recommendedName>
</protein>
<dbReference type="SUPFAM" id="SSF52540">
    <property type="entry name" value="P-loop containing nucleoside triphosphate hydrolases"/>
    <property type="match status" value="1"/>
</dbReference>
<dbReference type="PANTHER" id="PTHR47972">
    <property type="entry name" value="KINESIN-LIKE PROTEIN KLP-3"/>
    <property type="match status" value="1"/>
</dbReference>
<keyword evidence="4" id="KW-0963">Cytoplasm</keyword>
<accession>A0ABM1K743</accession>
<evidence type="ECO:0000256" key="3">
    <source>
        <dbReference type="ARBA" id="ARBA00022840"/>
    </source>
</evidence>
<feature type="domain" description="Kinesin motor" evidence="9">
    <location>
        <begin position="556"/>
        <end position="879"/>
    </location>
</feature>
<dbReference type="PROSITE" id="PS00411">
    <property type="entry name" value="KINESIN_MOTOR_1"/>
    <property type="match status" value="1"/>
</dbReference>
<evidence type="ECO:0000256" key="5">
    <source>
        <dbReference type="PROSITE-ProRule" id="PRU00283"/>
    </source>
</evidence>
<feature type="region of interest" description="Disordered" evidence="8">
    <location>
        <begin position="1"/>
        <end position="50"/>
    </location>
</feature>
<keyword evidence="3 5" id="KW-0067">ATP-binding</keyword>
<comment type="subcellular location">
    <subcellularLocation>
        <location evidence="1">Cytoplasm</location>
        <location evidence="1">Cytoskeleton</location>
    </subcellularLocation>
</comment>
<evidence type="ECO:0000313" key="10">
    <source>
        <dbReference type="Proteomes" id="UP000694871"/>
    </source>
</evidence>
<evidence type="ECO:0000256" key="7">
    <source>
        <dbReference type="SAM" id="Coils"/>
    </source>
</evidence>
<feature type="coiled-coil region" evidence="7">
    <location>
        <begin position="194"/>
        <end position="253"/>
    </location>
</feature>
<dbReference type="Proteomes" id="UP000694871">
    <property type="component" value="Unplaced"/>
</dbReference>
<evidence type="ECO:0000313" key="11">
    <source>
        <dbReference type="RefSeq" id="XP_015269530.1"/>
    </source>
</evidence>
<comment type="similarity">
    <text evidence="5 6">Belongs to the TRAFAC class myosin-kinesin ATPase superfamily. Kinesin family.</text>
</comment>
<dbReference type="Pfam" id="PF00225">
    <property type="entry name" value="Kinesin"/>
    <property type="match status" value="1"/>
</dbReference>
<keyword evidence="10" id="KW-1185">Reference proteome</keyword>
<proteinExistence type="inferred from homology"/>
<dbReference type="Gene3D" id="3.40.850.10">
    <property type="entry name" value="Kinesin motor domain"/>
    <property type="match status" value="1"/>
</dbReference>
<keyword evidence="2 5" id="KW-0547">Nucleotide-binding</keyword>
<dbReference type="CDD" id="cd01366">
    <property type="entry name" value="KISc_C_terminal"/>
    <property type="match status" value="1"/>
</dbReference>
<evidence type="ECO:0000256" key="4">
    <source>
        <dbReference type="ARBA" id="ARBA00023212"/>
    </source>
</evidence>
<dbReference type="GeneID" id="107112845"/>
<dbReference type="InterPro" id="IPR027417">
    <property type="entry name" value="P-loop_NTPase"/>
</dbReference>
<dbReference type="InterPro" id="IPR027640">
    <property type="entry name" value="Kinesin-like_fam"/>
</dbReference>